<organism evidence="2 3">
    <name type="scientific">Plasmodium gallinaceum</name>
    <dbReference type="NCBI Taxonomy" id="5849"/>
    <lineage>
        <taxon>Eukaryota</taxon>
        <taxon>Sar</taxon>
        <taxon>Alveolata</taxon>
        <taxon>Apicomplexa</taxon>
        <taxon>Aconoidasida</taxon>
        <taxon>Haemosporida</taxon>
        <taxon>Plasmodiidae</taxon>
        <taxon>Plasmodium</taxon>
        <taxon>Plasmodium (Haemamoeba)</taxon>
    </lineage>
</organism>
<protein>
    <submittedName>
        <fullName evidence="2">Uncharacterized protein</fullName>
    </submittedName>
</protein>
<dbReference type="RefSeq" id="XP_028526483.1">
    <property type="nucleotide sequence ID" value="XM_028674898.1"/>
</dbReference>
<dbReference type="EMBL" id="CVMV01000019">
    <property type="protein sequence ID" value="CRG93661.1"/>
    <property type="molecule type" value="Genomic_DNA"/>
</dbReference>
<keyword evidence="3" id="KW-1185">Reference proteome</keyword>
<dbReference type="OrthoDB" id="372713at2759"/>
<keyword evidence="1" id="KW-0175">Coiled coil</keyword>
<feature type="coiled-coil region" evidence="1">
    <location>
        <begin position="272"/>
        <end position="299"/>
    </location>
</feature>
<dbReference type="Proteomes" id="UP000220797">
    <property type="component" value="Unassembled WGS sequence"/>
</dbReference>
<comment type="caution">
    <text evidence="2">The sequence shown here is derived from an EMBL/GenBank/DDBJ whole genome shotgun (WGS) entry which is preliminary data.</text>
</comment>
<proteinExistence type="predicted"/>
<evidence type="ECO:0000256" key="1">
    <source>
        <dbReference type="SAM" id="Coils"/>
    </source>
</evidence>
<name>A0A1J1GN17_PLAGA</name>
<dbReference type="VEuPathDB" id="PlasmoDB:PGAL8A_00136600"/>
<sequence length="1261" mass="151946">MKSYLIIVFLILLKICFSFIIKKNKILIYDKNFIWRKSKKKKEISCNRIKLVQNEINKDCIDINTKKIDDNNYEGKSEKFINAIKEEDYNYLYLYHIYKKVKIIKKEKYIYNPTKYESVRSYIKRELNECLDVNTSSYIFKISEFYSKNILDVSVYVNEITNILSFFTFNSSYNLQSNENKNIDYKDIKDKNYNNEDFLEMNNSSIKGNSNNQNKLDICNDSIKEINNNINSTGKKEINIYDHLGDVLNNDKNISNQLIGKYKNKFYNNETSNLYNEKINNLQENFNEEENIFKKLNESQSKTKITKLINRDEKYKSFCFYFFRLVDSISGLFCCLGKRRKREELYNFLQNLKLIDKVKNYNINDICFSSDFMIYIIRLTKYKDMNFICSLKKLKVYKLEEIKKIFLNCLHDNLLDINYLKYLEYEFIKKEQQKKQSENKIILNVEEFDKNLENKNIKNINYDSLNEMEKEYNNLLKKYSKEKVIKDNLYYNENDLKNIINDILNKNVFIKKKKKKKNNKVEKHHIFAVNIYEIEKERLCEILKKYNIKTDNINNLLNKMNNLLNSYCININIQLKLVNNNIELDNKKDNEKSIKINNSVLEDKDNKQNNEKYIKINNSLLEDKDNNSKKKEEEEKNEKEQILTTKTIDLSDVSLSGIKDYILYKKNEEKNLKNVTDERKSESESKSEGESEDEYIFKYFDIYPKQDSLIFEFNKSFLNEHEFLTHNNNINNQELKEETLVNLEEIKQTNYNFKYDNQNIDNKLDKNIDENINENFDENISENFDENTNENINENFDENTNENINEYFDENIDKNINENFDENTDKKIDENINENIDENFDKNINENFVENINENFVENTNENFVENTNENFDENINEKFDKNIDENFDKNIDENINENFVENTNENFDENINEIFDENTDKNIDENINENFDENINEIFDENIDKNIDENINENFDENINEKFDKNIDENINENFVENLNELNKCDDEDLDKYCENTKKKKKINKNDSEIEKLKLYIYHKKEKKYRYNFENVFADSFEKKMKILLFILKNENMKKVIVCVDEKERELIKMKCKIEKLEYDDILSTSKNVKHYINKEKSYKNSCFIFMNEIYNTLELRKIVGNLSERNDNNEICFYHFADNIQKAAVFKKLFYSITQNEDNYLFYLKSKNNNKVNKKDLINSKNNANNKKINDHTYTSYNKKKKKLSKSEEKWISFRRRTLKKIDEMKKKAELIKKKKAEKRDMKIKKIVAKLKSKERKLK</sequence>
<reference evidence="2" key="1">
    <citation type="submission" date="2015-04" db="EMBL/GenBank/DDBJ databases">
        <authorList>
            <consortium name="Pathogen Informatics"/>
        </authorList>
    </citation>
    <scope>NUCLEOTIDE SEQUENCE [LARGE SCALE GENOMIC DNA]</scope>
    <source>
        <strain evidence="2">8A</strain>
    </source>
</reference>
<feature type="coiled-coil region" evidence="1">
    <location>
        <begin position="1217"/>
        <end position="1244"/>
    </location>
</feature>
<dbReference type="OMA" id="IKMKCKI"/>
<gene>
    <name evidence="2" type="ORF">PGAL8A_00136600</name>
</gene>
<evidence type="ECO:0000313" key="2">
    <source>
        <dbReference type="EMBL" id="CRG93661.1"/>
    </source>
</evidence>
<dbReference type="AlphaFoldDB" id="A0A1J1GN17"/>
<evidence type="ECO:0000313" key="3">
    <source>
        <dbReference type="Proteomes" id="UP000220797"/>
    </source>
</evidence>
<accession>A0A1J1GN17</accession>
<dbReference type="GeneID" id="39729891"/>